<keyword evidence="2" id="KW-1185">Reference proteome</keyword>
<name>A0A9X6NBG6_HYPEX</name>
<organism evidence="1 2">
    <name type="scientific">Hypsibius exemplaris</name>
    <name type="common">Freshwater tardigrade</name>
    <dbReference type="NCBI Taxonomy" id="2072580"/>
    <lineage>
        <taxon>Eukaryota</taxon>
        <taxon>Metazoa</taxon>
        <taxon>Ecdysozoa</taxon>
        <taxon>Tardigrada</taxon>
        <taxon>Eutardigrada</taxon>
        <taxon>Parachela</taxon>
        <taxon>Hypsibioidea</taxon>
        <taxon>Hypsibiidae</taxon>
        <taxon>Hypsibius</taxon>
    </lineage>
</organism>
<dbReference type="AlphaFoldDB" id="A0A9X6NBG6"/>
<dbReference type="OrthoDB" id="6432957at2759"/>
<evidence type="ECO:0000313" key="1">
    <source>
        <dbReference type="EMBL" id="OWA51117.1"/>
    </source>
</evidence>
<protein>
    <recommendedName>
        <fullName evidence="3">Eclosion hormone</fullName>
    </recommendedName>
</protein>
<dbReference type="EMBL" id="MTYJ01000215">
    <property type="protein sequence ID" value="OWA51117.1"/>
    <property type="molecule type" value="Genomic_DNA"/>
</dbReference>
<proteinExistence type="predicted"/>
<sequence length="112" mass="12799">MPAMMNLRCFLTKLQGESLFIFVLVLLMTEKTFVRASPLVALTASDKLDTLEDNIALCVVACARCHDTLGTVFNHIKCTRQCVRHHGDLIPDCHSAKTVRQYLRREFLEKYL</sequence>
<dbReference type="GO" id="GO:0007218">
    <property type="term" value="P:neuropeptide signaling pathway"/>
    <property type="evidence" value="ECO:0007669"/>
    <property type="project" value="InterPro"/>
</dbReference>
<evidence type="ECO:0000313" key="2">
    <source>
        <dbReference type="Proteomes" id="UP000192578"/>
    </source>
</evidence>
<dbReference type="Proteomes" id="UP000192578">
    <property type="component" value="Unassembled WGS sequence"/>
</dbReference>
<dbReference type="Pfam" id="PF04736">
    <property type="entry name" value="Eclosion"/>
    <property type="match status" value="1"/>
</dbReference>
<dbReference type="InterPro" id="IPR006825">
    <property type="entry name" value="Eclosion"/>
</dbReference>
<accession>A0A9X6NBG6</accession>
<comment type="caution">
    <text evidence="1">The sequence shown here is derived from an EMBL/GenBank/DDBJ whole genome shotgun (WGS) entry which is preliminary data.</text>
</comment>
<reference evidence="2" key="1">
    <citation type="submission" date="2017-01" db="EMBL/GenBank/DDBJ databases">
        <title>Comparative genomics of anhydrobiosis in the tardigrade Hypsibius dujardini.</title>
        <authorList>
            <person name="Yoshida Y."/>
            <person name="Koutsovoulos G."/>
            <person name="Laetsch D."/>
            <person name="Stevens L."/>
            <person name="Kumar S."/>
            <person name="Horikawa D."/>
            <person name="Ishino K."/>
            <person name="Komine S."/>
            <person name="Tomita M."/>
            <person name="Blaxter M."/>
            <person name="Arakawa K."/>
        </authorList>
    </citation>
    <scope>NUCLEOTIDE SEQUENCE [LARGE SCALE GENOMIC DNA]</scope>
    <source>
        <strain evidence="2">Z151</strain>
    </source>
</reference>
<evidence type="ECO:0008006" key="3">
    <source>
        <dbReference type="Google" id="ProtNLM"/>
    </source>
</evidence>
<dbReference type="GO" id="GO:0008255">
    <property type="term" value="F:ecdysis-triggering hormone activity"/>
    <property type="evidence" value="ECO:0007669"/>
    <property type="project" value="InterPro"/>
</dbReference>
<gene>
    <name evidence="1" type="ORF">BV898_15615</name>
</gene>